<feature type="non-terminal residue" evidence="2">
    <location>
        <position position="870"/>
    </location>
</feature>
<evidence type="ECO:0000313" key="3">
    <source>
        <dbReference type="Proteomes" id="UP000051952"/>
    </source>
</evidence>
<sequence length="870" mass="91614">MLVSTFSMVVMMLWCPTTCHHGLSERILCSSATQTTAVLQSNTEYLLEDCFVPPLPPSIGGGVTPIFQTFAGYLSPSKPTLTNVSITVRNSNVVPNVHIESLIPGLPDVMIQNISINIIGLQAVWPVGLANAVVESFLSIQEVSFVNVTLAFQSCVLNLTIPQGGTRNYPVFAWFRPPLPSTTAQYPQSSDAGIMIFDSQMIVYCNTQARPDLFVFEIPSSSTITDITVTISNSTITFQAVVWLSYPVSIVNVLGRDDYTGVLGITANTSVSNVRILTTNASHLSSMAILPGYSEPPQFREVAAAGVYLRVSKCNFVTVTITNGNRFEATVVPPALLPAPSPMTLIHLDWVASVIYFYSSESTSHVSCYCSNATALLTSVGRVYLFVMSAAELNINITIMDVFVNSVVTSGNSGVTGKEAMCVSINTTIGAEKMSITIVNTRLRSTMAADGCLGSSIIAVLLKSNTGMSGVTVSVRGFVLEASVAGAVSVASISELNAAILMAMTCLVAIIGAVHTPSVDVHGSQIQSRALFQCPDSASWRFTSEATNIVYIPGSISAAVFDIRGCTIDLMNMRSGFGGTPTLSASMSAGGSWDTNFVGVVSTVAQRIAYTVIPVALLPFMQELDARRDTTNASVLDGTTITIANTSIYSTDSAPDSPPSKTASPMIAIVGLYATTMRNTVLVLISDSTAFLSGDGSRQAWKTCRRPVITIPGVDKASVLVIAGTTIFESGTRIAVTRVAGVVGPLISGFSLVSDPAMLTLRPNTTISFAYVSSSGLDNEGSVLGLTSASASSSLFSVVVTADSTLQTPYGINLYLSSLCGFAYLAGPSSIVSSTMPATLTLLCNTWSPAPLAELLTLSDARLSASLVKT</sequence>
<keyword evidence="1" id="KW-0732">Signal</keyword>
<dbReference type="Proteomes" id="UP000051952">
    <property type="component" value="Unassembled WGS sequence"/>
</dbReference>
<gene>
    <name evidence="2" type="ORF">BSAL_86810</name>
</gene>
<feature type="signal peptide" evidence="1">
    <location>
        <begin position="1"/>
        <end position="19"/>
    </location>
</feature>
<organism evidence="2 3">
    <name type="scientific">Bodo saltans</name>
    <name type="common">Flagellated protozoan</name>
    <dbReference type="NCBI Taxonomy" id="75058"/>
    <lineage>
        <taxon>Eukaryota</taxon>
        <taxon>Discoba</taxon>
        <taxon>Euglenozoa</taxon>
        <taxon>Kinetoplastea</taxon>
        <taxon>Metakinetoplastina</taxon>
        <taxon>Eubodonida</taxon>
        <taxon>Bodonidae</taxon>
        <taxon>Bodo</taxon>
    </lineage>
</organism>
<protein>
    <recommendedName>
        <fullName evidence="4">Membrane-associated protein</fullName>
    </recommendedName>
</protein>
<keyword evidence="3" id="KW-1185">Reference proteome</keyword>
<dbReference type="VEuPathDB" id="TriTrypDB:BSAL_86810"/>
<evidence type="ECO:0000256" key="1">
    <source>
        <dbReference type="SAM" id="SignalP"/>
    </source>
</evidence>
<dbReference type="AlphaFoldDB" id="A0A0S4J4Y8"/>
<dbReference type="EMBL" id="CYKH01001068">
    <property type="protein sequence ID" value="CUG81709.1"/>
    <property type="molecule type" value="Genomic_DNA"/>
</dbReference>
<accession>A0A0S4J4Y8</accession>
<reference evidence="3" key="1">
    <citation type="submission" date="2015-09" db="EMBL/GenBank/DDBJ databases">
        <authorList>
            <consortium name="Pathogen Informatics"/>
        </authorList>
    </citation>
    <scope>NUCLEOTIDE SEQUENCE [LARGE SCALE GENOMIC DNA]</scope>
    <source>
        <strain evidence="3">Lake Konstanz</strain>
    </source>
</reference>
<feature type="chain" id="PRO_5006621891" description="Membrane-associated protein" evidence="1">
    <location>
        <begin position="20"/>
        <end position="870"/>
    </location>
</feature>
<proteinExistence type="predicted"/>
<evidence type="ECO:0008006" key="4">
    <source>
        <dbReference type="Google" id="ProtNLM"/>
    </source>
</evidence>
<name>A0A0S4J4Y8_BODSA</name>
<evidence type="ECO:0000313" key="2">
    <source>
        <dbReference type="EMBL" id="CUG81709.1"/>
    </source>
</evidence>